<sequence>MLKQPPGGELPPSPPDPGVASPLNFKEAVRDKSSDKHGDDEFDEWVKRLTKIAERPWKVKDDENLRPMVPAEEEALAAWAMDSAAQMEATFFEASGVELDEILKSTKELKQQAGMTATWWDNVKE</sequence>
<dbReference type="EnsemblProtists" id="PYU1_T009585">
    <property type="protein sequence ID" value="PYU1_T009585"/>
    <property type="gene ID" value="PYU1_G009567"/>
</dbReference>
<organism evidence="2 3">
    <name type="scientific">Globisporangium ultimum (strain ATCC 200006 / CBS 805.95 / DAOM BR144)</name>
    <name type="common">Pythium ultimum</name>
    <dbReference type="NCBI Taxonomy" id="431595"/>
    <lineage>
        <taxon>Eukaryota</taxon>
        <taxon>Sar</taxon>
        <taxon>Stramenopiles</taxon>
        <taxon>Oomycota</taxon>
        <taxon>Peronosporomycetes</taxon>
        <taxon>Pythiales</taxon>
        <taxon>Pythiaceae</taxon>
        <taxon>Globisporangium</taxon>
    </lineage>
</organism>
<dbReference type="EMBL" id="GL376615">
    <property type="status" value="NOT_ANNOTATED_CDS"/>
    <property type="molecule type" value="Genomic_DNA"/>
</dbReference>
<dbReference type="VEuPathDB" id="FungiDB:PYU1_G009567"/>
<proteinExistence type="predicted"/>
<dbReference type="HOGENOM" id="CLU_1997148_0_0_1"/>
<evidence type="ECO:0000313" key="2">
    <source>
        <dbReference type="EnsemblProtists" id="PYU1_T009585"/>
    </source>
</evidence>
<keyword evidence="3" id="KW-1185">Reference proteome</keyword>
<reference evidence="2" key="3">
    <citation type="submission" date="2015-02" db="UniProtKB">
        <authorList>
            <consortium name="EnsemblProtists"/>
        </authorList>
    </citation>
    <scope>IDENTIFICATION</scope>
    <source>
        <strain evidence="2">DAOM BR144</strain>
    </source>
</reference>
<reference evidence="3" key="1">
    <citation type="journal article" date="2010" name="Genome Biol.">
        <title>Genome sequence of the necrotrophic plant pathogen Pythium ultimum reveals original pathogenicity mechanisms and effector repertoire.</title>
        <authorList>
            <person name="Levesque C.A."/>
            <person name="Brouwer H."/>
            <person name="Cano L."/>
            <person name="Hamilton J.P."/>
            <person name="Holt C."/>
            <person name="Huitema E."/>
            <person name="Raffaele S."/>
            <person name="Robideau G.P."/>
            <person name="Thines M."/>
            <person name="Win J."/>
            <person name="Zerillo M.M."/>
            <person name="Beakes G.W."/>
            <person name="Boore J.L."/>
            <person name="Busam D."/>
            <person name="Dumas B."/>
            <person name="Ferriera S."/>
            <person name="Fuerstenberg S.I."/>
            <person name="Gachon C.M."/>
            <person name="Gaulin E."/>
            <person name="Govers F."/>
            <person name="Grenville-Briggs L."/>
            <person name="Horner N."/>
            <person name="Hostetler J."/>
            <person name="Jiang R.H."/>
            <person name="Johnson J."/>
            <person name="Krajaejun T."/>
            <person name="Lin H."/>
            <person name="Meijer H.J."/>
            <person name="Moore B."/>
            <person name="Morris P."/>
            <person name="Phuntmart V."/>
            <person name="Puiu D."/>
            <person name="Shetty J."/>
            <person name="Stajich J.E."/>
            <person name="Tripathy S."/>
            <person name="Wawra S."/>
            <person name="van West P."/>
            <person name="Whitty B.R."/>
            <person name="Coutinho P.M."/>
            <person name="Henrissat B."/>
            <person name="Martin F."/>
            <person name="Thomas P.D."/>
            <person name="Tyler B.M."/>
            <person name="De Vries R.P."/>
            <person name="Kamoun S."/>
            <person name="Yandell M."/>
            <person name="Tisserat N."/>
            <person name="Buell C.R."/>
        </authorList>
    </citation>
    <scope>NUCLEOTIDE SEQUENCE</scope>
    <source>
        <strain evidence="3">DAOM:BR144</strain>
    </source>
</reference>
<dbReference type="AlphaFoldDB" id="K3WX87"/>
<dbReference type="Proteomes" id="UP000019132">
    <property type="component" value="Unassembled WGS sequence"/>
</dbReference>
<protein>
    <submittedName>
        <fullName evidence="2">Uncharacterized protein</fullName>
    </submittedName>
</protein>
<feature type="compositionally biased region" description="Pro residues" evidence="1">
    <location>
        <begin position="8"/>
        <end position="17"/>
    </location>
</feature>
<name>K3WX87_GLOUD</name>
<accession>K3WX87</accession>
<evidence type="ECO:0000256" key="1">
    <source>
        <dbReference type="SAM" id="MobiDB-lite"/>
    </source>
</evidence>
<feature type="region of interest" description="Disordered" evidence="1">
    <location>
        <begin position="1"/>
        <end position="23"/>
    </location>
</feature>
<reference evidence="3" key="2">
    <citation type="submission" date="2010-04" db="EMBL/GenBank/DDBJ databases">
        <authorList>
            <person name="Buell R."/>
            <person name="Hamilton J."/>
            <person name="Hostetler J."/>
        </authorList>
    </citation>
    <scope>NUCLEOTIDE SEQUENCE [LARGE SCALE GENOMIC DNA]</scope>
    <source>
        <strain evidence="3">DAOM:BR144</strain>
    </source>
</reference>
<evidence type="ECO:0000313" key="3">
    <source>
        <dbReference type="Proteomes" id="UP000019132"/>
    </source>
</evidence>
<dbReference type="InParanoid" id="K3WX87"/>